<protein>
    <submittedName>
        <fullName evidence="2">(northern house mosquito) hypothetical protein</fullName>
    </submittedName>
</protein>
<reference evidence="2" key="1">
    <citation type="submission" date="2021-05" db="EMBL/GenBank/DDBJ databases">
        <authorList>
            <person name="Alioto T."/>
            <person name="Alioto T."/>
            <person name="Gomez Garrido J."/>
        </authorList>
    </citation>
    <scope>NUCLEOTIDE SEQUENCE</scope>
</reference>
<sequence length="107" mass="12214">MRSTRRTARRPTTSLPTRTRTITRRRTTRIRTTTTRRKNPARRKRAASRPAKAPTRRSRDVFLFGSAQMEQATGWVDFESTRCIVGLFLYQMSPGGGAIAIARGLFE</sequence>
<proteinExistence type="predicted"/>
<evidence type="ECO:0000313" key="2">
    <source>
        <dbReference type="EMBL" id="CAG6458756.1"/>
    </source>
</evidence>
<accession>A0A8D8F550</accession>
<feature type="compositionally biased region" description="Basic residues" evidence="1">
    <location>
        <begin position="21"/>
        <end position="47"/>
    </location>
</feature>
<dbReference type="EMBL" id="HBUE01315725">
    <property type="protein sequence ID" value="CAG6585531.1"/>
    <property type="molecule type" value="Transcribed_RNA"/>
</dbReference>
<evidence type="ECO:0000256" key="1">
    <source>
        <dbReference type="SAM" id="MobiDB-lite"/>
    </source>
</evidence>
<feature type="region of interest" description="Disordered" evidence="1">
    <location>
        <begin position="1"/>
        <end position="59"/>
    </location>
</feature>
<dbReference type="EMBL" id="HBUE01036009">
    <property type="protein sequence ID" value="CAG6458756.1"/>
    <property type="molecule type" value="Transcribed_RNA"/>
</dbReference>
<dbReference type="AlphaFoldDB" id="A0A8D8F550"/>
<feature type="compositionally biased region" description="Low complexity" evidence="1">
    <location>
        <begin position="10"/>
        <end position="20"/>
    </location>
</feature>
<name>A0A8D8F550_CULPI</name>
<organism evidence="2">
    <name type="scientific">Culex pipiens</name>
    <name type="common">House mosquito</name>
    <dbReference type="NCBI Taxonomy" id="7175"/>
    <lineage>
        <taxon>Eukaryota</taxon>
        <taxon>Metazoa</taxon>
        <taxon>Ecdysozoa</taxon>
        <taxon>Arthropoda</taxon>
        <taxon>Hexapoda</taxon>
        <taxon>Insecta</taxon>
        <taxon>Pterygota</taxon>
        <taxon>Neoptera</taxon>
        <taxon>Endopterygota</taxon>
        <taxon>Diptera</taxon>
        <taxon>Nematocera</taxon>
        <taxon>Culicoidea</taxon>
        <taxon>Culicidae</taxon>
        <taxon>Culicinae</taxon>
        <taxon>Culicini</taxon>
        <taxon>Culex</taxon>
        <taxon>Culex</taxon>
    </lineage>
</organism>
<dbReference type="EMBL" id="HBUE01209332">
    <property type="protein sequence ID" value="CAG6533634.1"/>
    <property type="molecule type" value="Transcribed_RNA"/>
</dbReference>